<evidence type="ECO:0000313" key="1">
    <source>
        <dbReference type="EMBL" id="SHE83109.1"/>
    </source>
</evidence>
<dbReference type="Proteomes" id="UP000184196">
    <property type="component" value="Unassembled WGS sequence"/>
</dbReference>
<gene>
    <name evidence="1" type="ORF">SAMN02745218_00883</name>
</gene>
<sequence>MDSKKLLTRLEKRQKMFEEYLRRIRQGRKNKVPAGCRIGCRGAGKN</sequence>
<name>A0A1M4WPE1_9FIRM</name>
<proteinExistence type="predicted"/>
<dbReference type="EMBL" id="FQUW01000009">
    <property type="protein sequence ID" value="SHE83109.1"/>
    <property type="molecule type" value="Genomic_DNA"/>
</dbReference>
<reference evidence="2" key="1">
    <citation type="submission" date="2016-11" db="EMBL/GenBank/DDBJ databases">
        <authorList>
            <person name="Varghese N."/>
            <person name="Submissions S."/>
        </authorList>
    </citation>
    <scope>NUCLEOTIDE SEQUENCE [LARGE SCALE GENOMIC DNA]</scope>
    <source>
        <strain evidence="2">DSM 11792</strain>
    </source>
</reference>
<protein>
    <submittedName>
        <fullName evidence="1">Uncharacterized protein</fullName>
    </submittedName>
</protein>
<dbReference type="RefSeq" id="WP_165611004.1">
    <property type="nucleotide sequence ID" value="NZ_FQUW01000009.1"/>
</dbReference>
<dbReference type="AlphaFoldDB" id="A0A1M4WPE1"/>
<organism evidence="1 2">
    <name type="scientific">Desulfofundulus australicus DSM 11792</name>
    <dbReference type="NCBI Taxonomy" id="1121425"/>
    <lineage>
        <taxon>Bacteria</taxon>
        <taxon>Bacillati</taxon>
        <taxon>Bacillota</taxon>
        <taxon>Clostridia</taxon>
        <taxon>Eubacteriales</taxon>
        <taxon>Peptococcaceae</taxon>
        <taxon>Desulfofundulus</taxon>
    </lineage>
</organism>
<accession>A0A1M4WPE1</accession>
<keyword evidence="2" id="KW-1185">Reference proteome</keyword>
<evidence type="ECO:0000313" key="2">
    <source>
        <dbReference type="Proteomes" id="UP000184196"/>
    </source>
</evidence>